<sequence length="290" mass="32435">MNSYLILPHMQIQNANAHSSPYTIGFPAVTAWLGAMHALERKLNAIEEFKDVSFSGVGIVSHSLIMRSLGKGRNSISRLIGMGFPSDKNGNRAPFLEEAKCNLEISLIVEFQGFTPETVAEFIESTQSIILSGLRMASGDVLSMKRPLIVTGEGKDALDQVKRHVMPGYVLLERRELMIDAMKEGIDAMDALLSFLEIRHTCSDSEPFCWEVGKRSLGWIVPISVGYQQISPMFQSSQQRDFSVPHLFAESVITLGEFVMPYRLSSVEESLWRYSYEENNGLYLCKNGNV</sequence>
<evidence type="ECO:0000313" key="1">
    <source>
        <dbReference type="EMBL" id="MPM18906.1"/>
    </source>
</evidence>
<protein>
    <submittedName>
        <fullName evidence="1">CRISPR-associated protein Csy2</fullName>
    </submittedName>
</protein>
<organism evidence="1">
    <name type="scientific">bioreactor metagenome</name>
    <dbReference type="NCBI Taxonomy" id="1076179"/>
    <lineage>
        <taxon>unclassified sequences</taxon>
        <taxon>metagenomes</taxon>
        <taxon>ecological metagenomes</taxon>
    </lineage>
</organism>
<dbReference type="NCBIfam" id="TIGR02565">
    <property type="entry name" value="cas_Csy2"/>
    <property type="match status" value="1"/>
</dbReference>
<dbReference type="EMBL" id="VSSQ01003075">
    <property type="protein sequence ID" value="MPM18906.1"/>
    <property type="molecule type" value="Genomic_DNA"/>
</dbReference>
<reference evidence="1" key="1">
    <citation type="submission" date="2019-08" db="EMBL/GenBank/DDBJ databases">
        <authorList>
            <person name="Kucharzyk K."/>
            <person name="Murdoch R.W."/>
            <person name="Higgins S."/>
            <person name="Loffler F."/>
        </authorList>
    </citation>
    <scope>NUCLEOTIDE SEQUENCE</scope>
</reference>
<comment type="caution">
    <text evidence="1">The sequence shown here is derived from an EMBL/GenBank/DDBJ whole genome shotgun (WGS) entry which is preliminary data.</text>
</comment>
<name>A0A644XRR5_9ZZZZ</name>
<dbReference type="AlphaFoldDB" id="A0A644XRR5"/>
<accession>A0A644XRR5</accession>
<gene>
    <name evidence="1" type="primary">csy2_1</name>
    <name evidence="1" type="ORF">SDC9_65324</name>
</gene>
<dbReference type="Pfam" id="PF09614">
    <property type="entry name" value="Cas_Csy2"/>
    <property type="match status" value="1"/>
</dbReference>
<dbReference type="InterPro" id="IPR013398">
    <property type="entry name" value="CRISPR-assoc_prot_Csy2"/>
</dbReference>
<dbReference type="CDD" id="cd09736">
    <property type="entry name" value="Csy2_I-F"/>
    <property type="match status" value="1"/>
</dbReference>
<proteinExistence type="predicted"/>